<feature type="region of interest" description="Disordered" evidence="1">
    <location>
        <begin position="1"/>
        <end position="22"/>
    </location>
</feature>
<feature type="compositionally biased region" description="Basic and acidic residues" evidence="1">
    <location>
        <begin position="1"/>
        <end position="15"/>
    </location>
</feature>
<comment type="caution">
    <text evidence="2">The sequence shown here is derived from an EMBL/GenBank/DDBJ whole genome shotgun (WGS) entry which is preliminary data.</text>
</comment>
<gene>
    <name evidence="2" type="ORF">QVD17_30471</name>
</gene>
<feature type="compositionally biased region" description="Polar residues" evidence="1">
    <location>
        <begin position="120"/>
        <end position="134"/>
    </location>
</feature>
<evidence type="ECO:0000313" key="2">
    <source>
        <dbReference type="EMBL" id="KAK1414721.1"/>
    </source>
</evidence>
<evidence type="ECO:0000256" key="1">
    <source>
        <dbReference type="SAM" id="MobiDB-lite"/>
    </source>
</evidence>
<keyword evidence="3" id="KW-1185">Reference proteome</keyword>
<dbReference type="Proteomes" id="UP001229421">
    <property type="component" value="Unassembled WGS sequence"/>
</dbReference>
<sequence length="434" mass="47383">MHHVGREEHVEDTTKADVLNENNTKKYADVVNKGTMADREEVKQGDKSKLVNDQIKKQSECTSSSYNRFEVLEDNANDLINIGSTSRSKADQEDGESSSLARKLLKIDGNPTVTLLRGSSKGNDAPKTTPSSRQPVRGAARVDAHPANGSLHTADDRGHPATGSVHPVGVSVYPADDSGHPTDGNVHTANDLGETANVHKANGFSAHRTDISVHPADVSVYSADGNVHTANGLGDTANVHTVASLDEERFLKQKAKVHWLAEGDANTKFFHNTLKCRNHRARIDVITDSNGILHEGKEVPKAFVDHYVGFLGKEEAVIMPITQELFDVRIDQAMSVDMIRGVTFDEIKRTMFAFADDKAPGPDGFTAAFYKKAWDIVDDLFLFARGELSSAKVIMNSLIDFADLGLLVFFVHIHGACPRNELAWCSAMLLVLSF</sequence>
<organism evidence="2 3">
    <name type="scientific">Tagetes erecta</name>
    <name type="common">African marigold</name>
    <dbReference type="NCBI Taxonomy" id="13708"/>
    <lineage>
        <taxon>Eukaryota</taxon>
        <taxon>Viridiplantae</taxon>
        <taxon>Streptophyta</taxon>
        <taxon>Embryophyta</taxon>
        <taxon>Tracheophyta</taxon>
        <taxon>Spermatophyta</taxon>
        <taxon>Magnoliopsida</taxon>
        <taxon>eudicotyledons</taxon>
        <taxon>Gunneridae</taxon>
        <taxon>Pentapetalae</taxon>
        <taxon>asterids</taxon>
        <taxon>campanulids</taxon>
        <taxon>Asterales</taxon>
        <taxon>Asteraceae</taxon>
        <taxon>Asteroideae</taxon>
        <taxon>Heliantheae alliance</taxon>
        <taxon>Tageteae</taxon>
        <taxon>Tagetes</taxon>
    </lineage>
</organism>
<protein>
    <submittedName>
        <fullName evidence="2">Uncharacterized protein</fullName>
    </submittedName>
</protein>
<feature type="region of interest" description="Disordered" evidence="1">
    <location>
        <begin position="83"/>
        <end position="163"/>
    </location>
</feature>
<proteinExistence type="predicted"/>
<accession>A0AAD8NN99</accession>
<evidence type="ECO:0000313" key="3">
    <source>
        <dbReference type="Proteomes" id="UP001229421"/>
    </source>
</evidence>
<name>A0AAD8NN99_TARER</name>
<dbReference type="EMBL" id="JAUHHV010000008">
    <property type="protein sequence ID" value="KAK1414721.1"/>
    <property type="molecule type" value="Genomic_DNA"/>
</dbReference>
<dbReference type="AlphaFoldDB" id="A0AAD8NN99"/>
<reference evidence="2" key="1">
    <citation type="journal article" date="2023" name="bioRxiv">
        <title>Improved chromosome-level genome assembly for marigold (Tagetes erecta).</title>
        <authorList>
            <person name="Jiang F."/>
            <person name="Yuan L."/>
            <person name="Wang S."/>
            <person name="Wang H."/>
            <person name="Xu D."/>
            <person name="Wang A."/>
            <person name="Fan W."/>
        </authorList>
    </citation>
    <scope>NUCLEOTIDE SEQUENCE</scope>
    <source>
        <strain evidence="2">WSJ</strain>
        <tissue evidence="2">Leaf</tissue>
    </source>
</reference>